<reference evidence="2" key="3">
    <citation type="submission" date="2017-01" db="UniProtKB">
        <authorList>
            <consortium name="EnsemblFungi"/>
        </authorList>
    </citation>
    <scope>IDENTIFICATION</scope>
    <source>
        <strain evidence="2">PH-1 / ATCC MYA-4620 / FGSC 9075 / NRRL 31084</strain>
    </source>
</reference>
<dbReference type="AlphaFoldDB" id="A0A098DVD0"/>
<feature type="compositionally biased region" description="Basic and acidic residues" evidence="1">
    <location>
        <begin position="41"/>
        <end position="52"/>
    </location>
</feature>
<evidence type="ECO:0000256" key="1">
    <source>
        <dbReference type="SAM" id="MobiDB-lite"/>
    </source>
</evidence>
<dbReference type="EnsemblFungi" id="CEF84798">
    <property type="protein sequence ID" value="CEF84798"/>
    <property type="gene ID" value="FGRRES_13020"/>
</dbReference>
<sequence>MAPVQAVPMTKYEERRGGDLPLFMAAFDRAEQNKGQRGKRGRVERTQEEARGKKGKRCKAVVEEEKGKRQFKTAGDKKKLVLYLPTLGMEEYFANHAALYAVASTRQVNGKSAGLIPIKFRR</sequence>
<dbReference type="EMBL" id="HG970335">
    <property type="status" value="NOT_ANNOTATED_CDS"/>
    <property type="molecule type" value="Genomic_DNA"/>
</dbReference>
<reference evidence="2" key="2">
    <citation type="journal article" date="2010" name="Nature">
        <title>Comparative genomics reveals mobile pathogenicity chromosomes in Fusarium.</title>
        <authorList>
            <person name="Ma L.J."/>
            <person name="van der Does H.C."/>
            <person name="Borkovich K.A."/>
            <person name="Coleman J.J."/>
            <person name="Daboussi M.J."/>
            <person name="Di Pietro A."/>
            <person name="Dufresne M."/>
            <person name="Freitag M."/>
            <person name="Grabherr M."/>
            <person name="Henrissat B."/>
            <person name="Houterman P.M."/>
            <person name="Kang S."/>
            <person name="Shim W.B."/>
            <person name="Woloshuk C."/>
            <person name="Xie X."/>
            <person name="Xu J.R."/>
            <person name="Antoniw J."/>
            <person name="Baker S.E."/>
            <person name="Bluhm B.H."/>
            <person name="Breakspear A."/>
            <person name="Brown D.W."/>
            <person name="Butchko R.A."/>
            <person name="Chapman S."/>
            <person name="Coulson R."/>
            <person name="Coutinho P.M."/>
            <person name="Danchin E.G."/>
            <person name="Diener A."/>
            <person name="Gale L.R."/>
            <person name="Gardiner D.M."/>
            <person name="Goff S."/>
            <person name="Hammond-Kosack K.E."/>
            <person name="Hilburn K."/>
            <person name="Hua-Van A."/>
            <person name="Jonkers W."/>
            <person name="Kazan K."/>
            <person name="Kodira C.D."/>
            <person name="Koehrsen M."/>
            <person name="Kumar L."/>
            <person name="Lee Y.H."/>
            <person name="Li L."/>
            <person name="Manners J.M."/>
            <person name="Miranda-Saavedra D."/>
            <person name="Mukherjee M."/>
            <person name="Park G."/>
            <person name="Park J."/>
            <person name="Park S.Y."/>
            <person name="Proctor R.H."/>
            <person name="Regev A."/>
            <person name="Ruiz-Roldan M.C."/>
            <person name="Sain D."/>
            <person name="Sakthikumar S."/>
            <person name="Sykes S."/>
            <person name="Schwartz D.C."/>
            <person name="Turgeon B.G."/>
            <person name="Wapinski I."/>
            <person name="Yoder O."/>
            <person name="Young S."/>
            <person name="Zeng Q."/>
            <person name="Zhou S."/>
            <person name="Galagan J."/>
            <person name="Cuomo C.A."/>
            <person name="Kistler H.C."/>
            <person name="Rep M."/>
        </authorList>
    </citation>
    <scope>GENOME REANNOTATION</scope>
    <source>
        <strain evidence="2">PH-1 / ATCC MYA-4620 / FGSC 9075 / NRRL 31084</strain>
    </source>
</reference>
<name>A0A098DVD0_GIBZE</name>
<protein>
    <submittedName>
        <fullName evidence="2">Uncharacterized protein</fullName>
    </submittedName>
</protein>
<accession>A0A0E0SED5</accession>
<evidence type="ECO:0000313" key="2">
    <source>
        <dbReference type="EnsemblFungi" id="CEF84798"/>
    </source>
</evidence>
<organism evidence="2">
    <name type="scientific">Gibberella zeae (strain ATCC MYA-4620 / CBS 123657 / FGSC 9075 / NRRL 31084 / PH-1)</name>
    <name type="common">Wheat head blight fungus</name>
    <name type="synonym">Fusarium graminearum</name>
    <dbReference type="NCBI Taxonomy" id="229533"/>
    <lineage>
        <taxon>Eukaryota</taxon>
        <taxon>Fungi</taxon>
        <taxon>Dikarya</taxon>
        <taxon>Ascomycota</taxon>
        <taxon>Pezizomycotina</taxon>
        <taxon>Sordariomycetes</taxon>
        <taxon>Hypocreomycetidae</taxon>
        <taxon>Hypocreales</taxon>
        <taxon>Nectriaceae</taxon>
        <taxon>Fusarium</taxon>
    </lineage>
</organism>
<proteinExistence type="predicted"/>
<accession>A0A098DVD0</accession>
<feature type="region of interest" description="Disordered" evidence="1">
    <location>
        <begin position="30"/>
        <end position="56"/>
    </location>
</feature>
<reference evidence="2" key="1">
    <citation type="journal article" date="2007" name="Science">
        <title>The Fusarium graminearum genome reveals a link between localized polymorphism and pathogen specialization.</title>
        <authorList>
            <person name="Cuomo C.A."/>
            <person name="Gueldener U."/>
            <person name="Xu J.-R."/>
            <person name="Trail F."/>
            <person name="Turgeon B.G."/>
            <person name="Di Pietro A."/>
            <person name="Walton J.D."/>
            <person name="Ma L.-J."/>
            <person name="Baker S.E."/>
            <person name="Rep M."/>
            <person name="Adam G."/>
            <person name="Antoniw J."/>
            <person name="Baldwin T."/>
            <person name="Calvo S.E."/>
            <person name="Chang Y.-L."/>
            <person name="DeCaprio D."/>
            <person name="Gale L.R."/>
            <person name="Gnerre S."/>
            <person name="Goswami R.S."/>
            <person name="Hammond-Kosack K."/>
            <person name="Harris L.J."/>
            <person name="Hilburn K."/>
            <person name="Kennell J.C."/>
            <person name="Kroken S."/>
            <person name="Magnuson J.K."/>
            <person name="Mannhaupt G."/>
            <person name="Mauceli E.W."/>
            <person name="Mewes H.-W."/>
            <person name="Mitterbauer R."/>
            <person name="Muehlbauer G."/>
            <person name="Muensterkoetter M."/>
            <person name="Nelson D."/>
            <person name="O'Donnell K."/>
            <person name="Ouellet T."/>
            <person name="Qi W."/>
            <person name="Quesneville H."/>
            <person name="Roncero M.I.G."/>
            <person name="Seong K.-Y."/>
            <person name="Tetko I.V."/>
            <person name="Urban M."/>
            <person name="Waalwijk C."/>
            <person name="Ward T.J."/>
            <person name="Yao J."/>
            <person name="Birren B.W."/>
            <person name="Kistler H.C."/>
        </authorList>
    </citation>
    <scope>NUCLEOTIDE SEQUENCE [LARGE SCALE GENOMIC DNA]</scope>
    <source>
        <strain evidence="2">PH-1 / ATCC MYA-4620 / FGSC 9075 / NRRL 31084</strain>
    </source>
</reference>